<gene>
    <name evidence="2" type="ORF">PAEH1_02940</name>
</gene>
<dbReference type="STRING" id="643674.PAEH1_02940"/>
<dbReference type="EMBL" id="CP019697">
    <property type="protein sequence ID" value="AQS50778.1"/>
    <property type="molecule type" value="Genomic_DNA"/>
</dbReference>
<name>A0A1U9JYC7_9BURK</name>
<dbReference type="KEGG" id="phn:PAEH1_02940"/>
<evidence type="ECO:0000313" key="2">
    <source>
        <dbReference type="EMBL" id="AQS50778.1"/>
    </source>
</evidence>
<dbReference type="AlphaFoldDB" id="A0A1U9JYC7"/>
<organism evidence="2 3">
    <name type="scientific">Paenalcaligenes hominis</name>
    <dbReference type="NCBI Taxonomy" id="643674"/>
    <lineage>
        <taxon>Bacteria</taxon>
        <taxon>Pseudomonadati</taxon>
        <taxon>Pseudomonadota</taxon>
        <taxon>Betaproteobacteria</taxon>
        <taxon>Burkholderiales</taxon>
        <taxon>Alcaligenaceae</taxon>
        <taxon>Paenalcaligenes</taxon>
    </lineage>
</organism>
<accession>A0A1U9JYC7</accession>
<feature type="signal peptide" evidence="1">
    <location>
        <begin position="1"/>
        <end position="24"/>
    </location>
</feature>
<feature type="chain" id="PRO_5012775649" description="C-lysozyme inhibitor" evidence="1">
    <location>
        <begin position="25"/>
        <end position="153"/>
    </location>
</feature>
<dbReference type="Proteomes" id="UP000189369">
    <property type="component" value="Chromosome"/>
</dbReference>
<keyword evidence="1" id="KW-0732">Signal</keyword>
<dbReference type="Pfam" id="PF08816">
    <property type="entry name" value="Ivy"/>
    <property type="match status" value="1"/>
</dbReference>
<evidence type="ECO:0000313" key="3">
    <source>
        <dbReference type="Proteomes" id="UP000189369"/>
    </source>
</evidence>
<proteinExistence type="predicted"/>
<dbReference type="OrthoDB" id="9033596at2"/>
<dbReference type="Gene3D" id="3.40.1420.10">
    <property type="entry name" value="Inhibitor of vertebrate lysozyme"/>
    <property type="match status" value="1"/>
</dbReference>
<dbReference type="InterPro" id="IPR036501">
    <property type="entry name" value="Inhibitor_vert_lysozyme_sf"/>
</dbReference>
<dbReference type="SUPFAM" id="SSF89872">
    <property type="entry name" value="Inhibitor of vertebrate lysozyme, Ivy"/>
    <property type="match status" value="1"/>
</dbReference>
<sequence length="153" mass="17251">MNKKIRLISLLCSAIWLATPIAYSAEKSLPTFENQYLSDITEQSKDLAKSYTNLTQVASKTATWLPTYGVATPGVKVLVNEKEYIAFGGCEPHNCPNSSYVVVLDPSTQQFIKGAVRYETKTDEASHQTQLVWLGDYDEDFVPIIWNQFYPMN</sequence>
<evidence type="ECO:0008006" key="4">
    <source>
        <dbReference type="Google" id="ProtNLM"/>
    </source>
</evidence>
<evidence type="ECO:0000256" key="1">
    <source>
        <dbReference type="SAM" id="SignalP"/>
    </source>
</evidence>
<protein>
    <recommendedName>
        <fullName evidence="4">C-lysozyme inhibitor</fullName>
    </recommendedName>
</protein>
<reference evidence="2 3" key="1">
    <citation type="submission" date="2017-01" db="EMBL/GenBank/DDBJ databases">
        <title>Complete Genome Sequence of Paenalcaligenes hominis, Isolated from a paraplegic Patient with neurogenic bladder.</title>
        <authorList>
            <person name="Mukhopadhyay R."/>
            <person name="Joaquin J."/>
            <person name="Hogue R."/>
            <person name="Kilaru A."/>
            <person name="Jospin G."/>
            <person name="Mars K."/>
            <person name="Eisen J.A."/>
            <person name="Chaturvedi V."/>
        </authorList>
    </citation>
    <scope>NUCLEOTIDE SEQUENCE [LARGE SCALE GENOMIC DNA]</scope>
    <source>
        <strain evidence="2 3">15S00501</strain>
    </source>
</reference>